<feature type="transmembrane region" description="Helical" evidence="6">
    <location>
        <begin position="247"/>
        <end position="270"/>
    </location>
</feature>
<comment type="subcellular location">
    <subcellularLocation>
        <location evidence="1">Membrane</location>
        <topology evidence="1">Multi-pass membrane protein</topology>
    </subcellularLocation>
</comment>
<dbReference type="InterPro" id="IPR013112">
    <property type="entry name" value="FAD-bd_8"/>
</dbReference>
<dbReference type="RefSeq" id="XP_067816627.1">
    <property type="nucleotide sequence ID" value="XM_067960408.1"/>
</dbReference>
<feature type="domain" description="FAD-binding FR-type" evidence="7">
    <location>
        <begin position="367"/>
        <end position="470"/>
    </location>
</feature>
<feature type="transmembrane region" description="Helical" evidence="6">
    <location>
        <begin position="170"/>
        <end position="190"/>
    </location>
</feature>
<dbReference type="InterPro" id="IPR017938">
    <property type="entry name" value="Riboflavin_synthase-like_b-brl"/>
</dbReference>
<feature type="transmembrane region" description="Helical" evidence="6">
    <location>
        <begin position="202"/>
        <end position="226"/>
    </location>
</feature>
<dbReference type="InterPro" id="IPR050369">
    <property type="entry name" value="RBOH/FRE"/>
</dbReference>
<evidence type="ECO:0000256" key="3">
    <source>
        <dbReference type="ARBA" id="ARBA00022989"/>
    </source>
</evidence>
<evidence type="ECO:0000256" key="4">
    <source>
        <dbReference type="ARBA" id="ARBA00023002"/>
    </source>
</evidence>
<evidence type="ECO:0000313" key="8">
    <source>
        <dbReference type="EMBL" id="TDH67128.1"/>
    </source>
</evidence>
<dbReference type="PROSITE" id="PS51384">
    <property type="entry name" value="FAD_FR"/>
    <property type="match status" value="1"/>
</dbReference>
<evidence type="ECO:0000256" key="2">
    <source>
        <dbReference type="ARBA" id="ARBA00022692"/>
    </source>
</evidence>
<evidence type="ECO:0000259" key="7">
    <source>
        <dbReference type="PROSITE" id="PS51384"/>
    </source>
</evidence>
<evidence type="ECO:0000313" key="9">
    <source>
        <dbReference type="Proteomes" id="UP000294530"/>
    </source>
</evidence>
<dbReference type="PRINTS" id="PR00410">
    <property type="entry name" value="PHEHYDRXLASE"/>
</dbReference>
<evidence type="ECO:0000256" key="1">
    <source>
        <dbReference type="ARBA" id="ARBA00004141"/>
    </source>
</evidence>
<dbReference type="Gene3D" id="2.40.30.10">
    <property type="entry name" value="Translation factors"/>
    <property type="match status" value="1"/>
</dbReference>
<organism evidence="8 9">
    <name type="scientific">Bremia lactucae</name>
    <name type="common">Lettuce downy mildew</name>
    <dbReference type="NCBI Taxonomy" id="4779"/>
    <lineage>
        <taxon>Eukaryota</taxon>
        <taxon>Sar</taxon>
        <taxon>Stramenopiles</taxon>
        <taxon>Oomycota</taxon>
        <taxon>Peronosporomycetes</taxon>
        <taxon>Peronosporales</taxon>
        <taxon>Peronosporaceae</taxon>
        <taxon>Bremia</taxon>
    </lineage>
</organism>
<accession>A0A976FHZ7</accession>
<dbReference type="PANTHER" id="PTHR11972:SF193">
    <property type="entry name" value="FAD-BINDING FR-TYPE DOMAIN-CONTAINING PROTEIN"/>
    <property type="match status" value="1"/>
</dbReference>
<dbReference type="EMBL" id="SHOA02000014">
    <property type="protein sequence ID" value="TDH67128.1"/>
    <property type="molecule type" value="Genomic_DNA"/>
</dbReference>
<dbReference type="SFLD" id="SFLDS00052">
    <property type="entry name" value="Ferric_Reductase_Domain"/>
    <property type="match status" value="1"/>
</dbReference>
<dbReference type="KEGG" id="blac:94346079"/>
<feature type="transmembrane region" description="Helical" evidence="6">
    <location>
        <begin position="295"/>
        <end position="315"/>
    </location>
</feature>
<dbReference type="Pfam" id="PF08030">
    <property type="entry name" value="NAD_binding_6"/>
    <property type="match status" value="1"/>
</dbReference>
<dbReference type="GO" id="GO:0005886">
    <property type="term" value="C:plasma membrane"/>
    <property type="evidence" value="ECO:0007669"/>
    <property type="project" value="TreeGrafter"/>
</dbReference>
<dbReference type="SFLD" id="SFLDG01168">
    <property type="entry name" value="Ferric_reductase_subgroup_(FRE"/>
    <property type="match status" value="1"/>
</dbReference>
<dbReference type="Pfam" id="PF08022">
    <property type="entry name" value="FAD_binding_8"/>
    <property type="match status" value="1"/>
</dbReference>
<feature type="transmembrane region" description="Helical" evidence="6">
    <location>
        <begin position="112"/>
        <end position="132"/>
    </location>
</feature>
<dbReference type="InterPro" id="IPR013130">
    <property type="entry name" value="Fe3_Rdtase_TM_dom"/>
</dbReference>
<dbReference type="GO" id="GO:0016491">
    <property type="term" value="F:oxidoreductase activity"/>
    <property type="evidence" value="ECO:0007669"/>
    <property type="project" value="UniProtKB-KW"/>
</dbReference>
<sequence>MERRKASLSPPECSPETDPDVSLLLDHNLNDPELVILTPPRPCCKHIQTTKRLQEAVMQLLLWGRRNIAKVFLTYCGIWILFSLCWIRWPIYERQVVPVLKTRLGDTLEVEPFVVSVALVFPFFLAGLVFYWQQDIAGTITRWEHELKVVEWIRSHLNIGKRFGFDAIDVVFVGGFLLLQLNLVVGKLLIDNENGKLAKLGIVVRTARALGMNGLYAILLSVLLVAKQSFLHKVFGLSGEKAARYHTLCGHFGFLMLVIHGGLYTVVWYMQEKVEQMLFPCISASCSPKQRYGSIRNFCGAVAMLFFSIVAISSINWARRRFYRYFIVLHWFNAGFVVLTVLHYYAACFWLIPAIILYGMYCAVSNFGRGNASVVSATAISNKYVALELRRAPTNKSDFLPGQYVYIKINAIGKEWHPFTICSSPLRNRHSFFLHAKVYGHFTSQMLHLLQMHQLETIEIDGYYGTPIKLFPHMVFLAGGTGMTPFLSLLDHLIALVHTRNRETSRTFKSKLPQTLWIIWTCRDITFLQAHADILKAVNQCSQWHCKIYLHVTQSHNFESENDTFLTESDKYLSVNSQQYFPAPMKRYAFSGHNYMLTLPLYLGTVLGCVVSMLWVVSLKQFTAKSFLRRILLLLASVLGTMLGASLVLFIMQRWNAWKEKEESLNGAISETEVKDLDVFTRTPLACTATLNRYFIIEKERPDLKKRFCEIHKIIREKDGKEAKVAVFVSGPATLQLEVLTQAQNYQLPYFQVFRKSFLL</sequence>
<dbReference type="AlphaFoldDB" id="A0A976FHZ7"/>
<dbReference type="Proteomes" id="UP000294530">
    <property type="component" value="Unassembled WGS sequence"/>
</dbReference>
<keyword evidence="5 6" id="KW-0472">Membrane</keyword>
<dbReference type="Gene3D" id="3.40.50.80">
    <property type="entry name" value="Nucleotide-binding domain of ferredoxin-NADP reductase (FNR) module"/>
    <property type="match status" value="1"/>
</dbReference>
<proteinExistence type="predicted"/>
<comment type="caution">
    <text evidence="8">The sequence shown here is derived from an EMBL/GenBank/DDBJ whole genome shotgun (WGS) entry which is preliminary data.</text>
</comment>
<reference evidence="8 9" key="1">
    <citation type="journal article" date="2021" name="Genome Biol.">
        <title>AFLAP: assembly-free linkage analysis pipeline using k-mers from genome sequencing data.</title>
        <authorList>
            <person name="Fletcher K."/>
            <person name="Zhang L."/>
            <person name="Gil J."/>
            <person name="Han R."/>
            <person name="Cavanaugh K."/>
            <person name="Michelmore R."/>
        </authorList>
    </citation>
    <scope>NUCLEOTIDE SEQUENCE [LARGE SCALE GENOMIC DNA]</scope>
    <source>
        <strain evidence="8 9">SF5</strain>
    </source>
</reference>
<dbReference type="Pfam" id="PF01794">
    <property type="entry name" value="Ferric_reduct"/>
    <property type="match status" value="1"/>
</dbReference>
<dbReference type="SUPFAM" id="SSF52343">
    <property type="entry name" value="Ferredoxin reductase-like, C-terminal NADP-linked domain"/>
    <property type="match status" value="1"/>
</dbReference>
<dbReference type="InterPro" id="IPR017927">
    <property type="entry name" value="FAD-bd_FR_type"/>
</dbReference>
<keyword evidence="2 6" id="KW-0812">Transmembrane</keyword>
<dbReference type="InterPro" id="IPR039261">
    <property type="entry name" value="FNR_nucleotide-bd"/>
</dbReference>
<feature type="transmembrane region" description="Helical" evidence="6">
    <location>
        <begin position="631"/>
        <end position="652"/>
    </location>
</feature>
<protein>
    <recommendedName>
        <fullName evidence="7">FAD-binding FR-type domain-containing protein</fullName>
    </recommendedName>
</protein>
<keyword evidence="4" id="KW-0560">Oxidoreductase</keyword>
<dbReference type="InterPro" id="IPR013121">
    <property type="entry name" value="Fe_red_NAD-bd_6"/>
</dbReference>
<keyword evidence="3 6" id="KW-1133">Transmembrane helix</keyword>
<feature type="transmembrane region" description="Helical" evidence="6">
    <location>
        <begin position="344"/>
        <end position="364"/>
    </location>
</feature>
<feature type="transmembrane region" description="Helical" evidence="6">
    <location>
        <begin position="595"/>
        <end position="619"/>
    </location>
</feature>
<name>A0A976FHZ7_BRELC</name>
<dbReference type="PANTHER" id="PTHR11972">
    <property type="entry name" value="NADPH OXIDASE"/>
    <property type="match status" value="1"/>
</dbReference>
<evidence type="ECO:0000256" key="6">
    <source>
        <dbReference type="SAM" id="Phobius"/>
    </source>
</evidence>
<evidence type="ECO:0000256" key="5">
    <source>
        <dbReference type="ARBA" id="ARBA00023136"/>
    </source>
</evidence>
<dbReference type="GeneID" id="94346079"/>
<feature type="transmembrane region" description="Helical" evidence="6">
    <location>
        <begin position="72"/>
        <end position="92"/>
    </location>
</feature>
<dbReference type="CDD" id="cd06186">
    <property type="entry name" value="NOX_Duox_like_FAD_NADP"/>
    <property type="match status" value="1"/>
</dbReference>
<dbReference type="SUPFAM" id="SSF63380">
    <property type="entry name" value="Riboflavin synthase domain-like"/>
    <property type="match status" value="1"/>
</dbReference>
<gene>
    <name evidence="8" type="ORF">CCR75_002311</name>
</gene>
<dbReference type="OrthoDB" id="167398at2759"/>
<keyword evidence="9" id="KW-1185">Reference proteome</keyword>